<proteinExistence type="predicted"/>
<sequence>MTKHYINDLIFICEDNLHVRAYLSRLIDVGILPSHVIYIKNKIPAYGTINRFKYSVKAHWPLLHKWYYKLTELIGVSAYSKEDRKYSIKLFGRDITHTTTLELLNEANIPFEIIYTNNINDPSVINKLEMLSCRYVVVNHRSILLE</sequence>
<reference evidence="1" key="1">
    <citation type="submission" date="2018-05" db="EMBL/GenBank/DDBJ databases">
        <authorList>
            <person name="Lanie J.A."/>
            <person name="Ng W.-L."/>
            <person name="Kazmierczak K.M."/>
            <person name="Andrzejewski T.M."/>
            <person name="Davidsen T.M."/>
            <person name="Wayne K.J."/>
            <person name="Tettelin H."/>
            <person name="Glass J.I."/>
            <person name="Rusch D."/>
            <person name="Podicherti R."/>
            <person name="Tsui H.-C.T."/>
            <person name="Winkler M.E."/>
        </authorList>
    </citation>
    <scope>NUCLEOTIDE SEQUENCE</scope>
</reference>
<organism evidence="1">
    <name type="scientific">marine metagenome</name>
    <dbReference type="NCBI Taxonomy" id="408172"/>
    <lineage>
        <taxon>unclassified sequences</taxon>
        <taxon>metagenomes</taxon>
        <taxon>ecological metagenomes</taxon>
    </lineage>
</organism>
<protein>
    <submittedName>
        <fullName evidence="1">Uncharacterized protein</fullName>
    </submittedName>
</protein>
<name>A0A383A718_9ZZZZ</name>
<feature type="non-terminal residue" evidence="1">
    <location>
        <position position="146"/>
    </location>
</feature>
<gene>
    <name evidence="1" type="ORF">METZ01_LOCUS455682</name>
</gene>
<dbReference type="AlphaFoldDB" id="A0A383A718"/>
<evidence type="ECO:0000313" key="1">
    <source>
        <dbReference type="EMBL" id="SVE02828.1"/>
    </source>
</evidence>
<accession>A0A383A718</accession>
<dbReference type="EMBL" id="UINC01189231">
    <property type="protein sequence ID" value="SVE02828.1"/>
    <property type="molecule type" value="Genomic_DNA"/>
</dbReference>